<feature type="binding site" evidence="3">
    <location>
        <position position="208"/>
    </location>
    <ligand>
        <name>a divalent metal cation</name>
        <dbReference type="ChEBI" id="CHEBI:60240"/>
        <label>1</label>
    </ligand>
</feature>
<dbReference type="GO" id="GO:0016788">
    <property type="term" value="F:hydrolase activity, acting on ester bonds"/>
    <property type="evidence" value="ECO:0007669"/>
    <property type="project" value="InterPro"/>
</dbReference>
<dbReference type="GO" id="GO:0004536">
    <property type="term" value="F:DNA nuclease activity"/>
    <property type="evidence" value="ECO:0007669"/>
    <property type="project" value="InterPro"/>
</dbReference>
<keyword evidence="2" id="KW-0378">Hydrolase</keyword>
<proteinExistence type="predicted"/>
<feature type="binding site" evidence="3">
    <location>
        <position position="132"/>
    </location>
    <ligand>
        <name>a divalent metal cation</name>
        <dbReference type="ChEBI" id="CHEBI:60240"/>
        <label>2</label>
    </ligand>
</feature>
<feature type="non-terminal residue" evidence="4">
    <location>
        <position position="1"/>
    </location>
</feature>
<protein>
    <recommendedName>
        <fullName evidence="6">Hydrolase TatD</fullName>
    </recommendedName>
</protein>
<dbReference type="PANTHER" id="PTHR46124:SF2">
    <property type="entry name" value="D-AMINOACYL-TRNA DEACYLASE"/>
    <property type="match status" value="1"/>
</dbReference>
<dbReference type="NCBIfam" id="TIGR00010">
    <property type="entry name" value="YchF/TatD family DNA exonuclease"/>
    <property type="match status" value="1"/>
</dbReference>
<dbReference type="InterPro" id="IPR015991">
    <property type="entry name" value="TatD/YcfH-like"/>
</dbReference>
<dbReference type="PROSITE" id="PS01090">
    <property type="entry name" value="TATD_2"/>
    <property type="match status" value="1"/>
</dbReference>
<accession>A0A1J5AVA4</accession>
<dbReference type="SUPFAM" id="SSF51556">
    <property type="entry name" value="Metallo-dependent hydrolases"/>
    <property type="match status" value="1"/>
</dbReference>
<dbReference type="AlphaFoldDB" id="A0A1J5AVA4"/>
<dbReference type="Proteomes" id="UP000183605">
    <property type="component" value="Unassembled WGS sequence"/>
</dbReference>
<reference evidence="4 5" key="1">
    <citation type="journal article" date="2016" name="Environ. Microbiol.">
        <title>Genomic resolution of a cold subsurface aquifer community provides metabolic insights for novel microbes adapted to high CO concentrations.</title>
        <authorList>
            <person name="Probst A.J."/>
            <person name="Castelle C.J."/>
            <person name="Singh A."/>
            <person name="Brown C.T."/>
            <person name="Anantharaman K."/>
            <person name="Sharon I."/>
            <person name="Hug L.A."/>
            <person name="Burstein D."/>
            <person name="Emerson J.B."/>
            <person name="Thomas B.C."/>
            <person name="Banfield J.F."/>
        </authorList>
    </citation>
    <scope>NUCLEOTIDE SEQUENCE [LARGE SCALE GENOMIC DNA]</scope>
    <source>
        <strain evidence="4">CG2_30_44_31</strain>
    </source>
</reference>
<dbReference type="EMBL" id="MNXQ01000050">
    <property type="protein sequence ID" value="OIP03037.1"/>
    <property type="molecule type" value="Genomic_DNA"/>
</dbReference>
<dbReference type="PANTHER" id="PTHR46124">
    <property type="entry name" value="D-AMINOACYL-TRNA DEACYLASE"/>
    <property type="match status" value="1"/>
</dbReference>
<dbReference type="GO" id="GO:0046872">
    <property type="term" value="F:metal ion binding"/>
    <property type="evidence" value="ECO:0007669"/>
    <property type="project" value="UniProtKB-KW"/>
</dbReference>
<dbReference type="InterPro" id="IPR032466">
    <property type="entry name" value="Metal_Hydrolase"/>
</dbReference>
<evidence type="ECO:0000313" key="4">
    <source>
        <dbReference type="EMBL" id="OIP03037.1"/>
    </source>
</evidence>
<gene>
    <name evidence="4" type="ORF">AUK18_02740</name>
</gene>
<evidence type="ECO:0000256" key="3">
    <source>
        <dbReference type="PIRSR" id="PIRSR005902-1"/>
    </source>
</evidence>
<dbReference type="PIRSF" id="PIRSF005902">
    <property type="entry name" value="DNase_TatD"/>
    <property type="match status" value="1"/>
</dbReference>
<evidence type="ECO:0008006" key="6">
    <source>
        <dbReference type="Google" id="ProtNLM"/>
    </source>
</evidence>
<dbReference type="Pfam" id="PF01026">
    <property type="entry name" value="TatD_DNase"/>
    <property type="match status" value="1"/>
</dbReference>
<keyword evidence="1 3" id="KW-0479">Metal-binding</keyword>
<dbReference type="Gene3D" id="3.20.20.140">
    <property type="entry name" value="Metal-dependent hydrolases"/>
    <property type="match status" value="1"/>
</dbReference>
<comment type="caution">
    <text evidence="4">The sequence shown here is derived from an EMBL/GenBank/DDBJ whole genome shotgun (WGS) entry which is preliminary data.</text>
</comment>
<evidence type="ECO:0000256" key="1">
    <source>
        <dbReference type="ARBA" id="ARBA00022723"/>
    </source>
</evidence>
<evidence type="ECO:0000256" key="2">
    <source>
        <dbReference type="ARBA" id="ARBA00022801"/>
    </source>
</evidence>
<feature type="binding site" evidence="3">
    <location>
        <position position="3"/>
    </location>
    <ligand>
        <name>a divalent metal cation</name>
        <dbReference type="ChEBI" id="CHEBI:60240"/>
        <label>1</label>
    </ligand>
</feature>
<feature type="binding site" evidence="3">
    <location>
        <position position="160"/>
    </location>
    <ligand>
        <name>a divalent metal cation</name>
        <dbReference type="ChEBI" id="CHEBI:60240"/>
        <label>2</label>
    </ligand>
</feature>
<dbReference type="FunFam" id="3.20.20.140:FF:000005">
    <property type="entry name" value="TatD family hydrolase"/>
    <property type="match status" value="1"/>
</dbReference>
<sequence>HCHLNFKAFEEDWEKIADEAVGAGVDKMIVVGADLETSAKAVELAEKHKNLWAAVGIHPHHCQNKIDIDKLECLAKNKKVVAIGECGLDYHEYKITKYESGQITPEIKVLQKRLFGQQIQLAKKFKLPMIIHNRAAGEDTLDTLKHFCAGDGQYPRGVFHCISGSKKLLTKILGLGFYVGIDGNVTYSQEVQALVKIAPLNRILLETDAPYLSPKHDGSRNFPQSVKIVAQFLAKLKGTSINQIEAKTTKNAKKLFKFQ</sequence>
<organism evidence="4 5">
    <name type="scientific">Candidatus Beckwithbacteria bacterium CG2_30_44_31</name>
    <dbReference type="NCBI Taxonomy" id="1805035"/>
    <lineage>
        <taxon>Bacteria</taxon>
        <taxon>Candidatus Beckwithiibacteriota</taxon>
    </lineage>
</organism>
<dbReference type="InterPro" id="IPR001130">
    <property type="entry name" value="TatD-like"/>
</dbReference>
<dbReference type="CDD" id="cd01310">
    <property type="entry name" value="TatD_DNAse"/>
    <property type="match status" value="1"/>
</dbReference>
<evidence type="ECO:0000313" key="5">
    <source>
        <dbReference type="Proteomes" id="UP000183605"/>
    </source>
</evidence>
<feature type="binding site" evidence="3">
    <location>
        <position position="85"/>
    </location>
    <ligand>
        <name>a divalent metal cation</name>
        <dbReference type="ChEBI" id="CHEBI:60240"/>
        <label>1</label>
    </ligand>
</feature>
<feature type="binding site" evidence="3">
    <location>
        <position position="1"/>
    </location>
    <ligand>
        <name>a divalent metal cation</name>
        <dbReference type="ChEBI" id="CHEBI:60240"/>
        <label>1</label>
    </ligand>
</feature>
<dbReference type="InterPro" id="IPR018228">
    <property type="entry name" value="DNase_TatD-rel_CS"/>
</dbReference>
<name>A0A1J5AVA4_9BACT</name>